<evidence type="ECO:0000313" key="2">
    <source>
        <dbReference type="Proteomes" id="UP001524642"/>
    </source>
</evidence>
<protein>
    <recommendedName>
        <fullName evidence="3">Cyclase dehydrase</fullName>
    </recommendedName>
</protein>
<sequence>MNTTNLARFLGWFSIGLGAMEILGGRTLARRLGMTGRTGVLRAYGVREVANGVAILANPASAPLLWARVGGDVLDVATLVGTPSYGAAERRNVKIAVAAVLGVTLLDILCATRLSEEDGEAPRGLPRYWS</sequence>
<evidence type="ECO:0008006" key="3">
    <source>
        <dbReference type="Google" id="ProtNLM"/>
    </source>
</evidence>
<dbReference type="RefSeq" id="WP_257715409.1">
    <property type="nucleotide sequence ID" value="NZ_JANJOU010000003.1"/>
</dbReference>
<evidence type="ECO:0000313" key="1">
    <source>
        <dbReference type="EMBL" id="MCR0981747.1"/>
    </source>
</evidence>
<organism evidence="1 2">
    <name type="scientific">Roseomonas populi</name>
    <dbReference type="NCBI Taxonomy" id="3121582"/>
    <lineage>
        <taxon>Bacteria</taxon>
        <taxon>Pseudomonadati</taxon>
        <taxon>Pseudomonadota</taxon>
        <taxon>Alphaproteobacteria</taxon>
        <taxon>Acetobacterales</taxon>
        <taxon>Roseomonadaceae</taxon>
        <taxon>Roseomonas</taxon>
    </lineage>
</organism>
<comment type="caution">
    <text evidence="1">The sequence shown here is derived from an EMBL/GenBank/DDBJ whole genome shotgun (WGS) entry which is preliminary data.</text>
</comment>
<name>A0ABT1X0X2_9PROT</name>
<reference evidence="1 2" key="1">
    <citation type="submission" date="2022-06" db="EMBL/GenBank/DDBJ databases">
        <title>Roseomonas CN29.</title>
        <authorList>
            <person name="Cheng Y."/>
            <person name="He X."/>
        </authorList>
    </citation>
    <scope>NUCLEOTIDE SEQUENCE [LARGE SCALE GENOMIC DNA]</scope>
    <source>
        <strain evidence="1 2">CN29</strain>
    </source>
</reference>
<accession>A0ABT1X0X2</accession>
<proteinExistence type="predicted"/>
<dbReference type="Proteomes" id="UP001524642">
    <property type="component" value="Unassembled WGS sequence"/>
</dbReference>
<gene>
    <name evidence="1" type="ORF">NRP21_06770</name>
</gene>
<keyword evidence="2" id="KW-1185">Reference proteome</keyword>
<dbReference type="EMBL" id="JANJOU010000003">
    <property type="protein sequence ID" value="MCR0981747.1"/>
    <property type="molecule type" value="Genomic_DNA"/>
</dbReference>